<comment type="subcellular location">
    <subcellularLocation>
        <location evidence="1">Cell envelope</location>
    </subcellularLocation>
</comment>
<evidence type="ECO:0000313" key="6">
    <source>
        <dbReference type="EMBL" id="PWG79566.1"/>
    </source>
</evidence>
<dbReference type="SUPFAM" id="SSF52833">
    <property type="entry name" value="Thioredoxin-like"/>
    <property type="match status" value="1"/>
</dbReference>
<name>A0A2U2PDV3_9SPHI</name>
<dbReference type="AlphaFoldDB" id="A0A2U2PDV3"/>
<dbReference type="RefSeq" id="WP_109416810.1">
    <property type="nucleotide sequence ID" value="NZ_QEAS01000013.1"/>
</dbReference>
<evidence type="ECO:0000256" key="4">
    <source>
        <dbReference type="ARBA" id="ARBA00023284"/>
    </source>
</evidence>
<dbReference type="GO" id="GO:0030313">
    <property type="term" value="C:cell envelope"/>
    <property type="evidence" value="ECO:0007669"/>
    <property type="project" value="UniProtKB-SubCell"/>
</dbReference>
<evidence type="ECO:0000256" key="3">
    <source>
        <dbReference type="ARBA" id="ARBA00023157"/>
    </source>
</evidence>
<dbReference type="InterPro" id="IPR013766">
    <property type="entry name" value="Thioredoxin_domain"/>
</dbReference>
<dbReference type="InterPro" id="IPR050553">
    <property type="entry name" value="Thioredoxin_ResA/DsbE_sf"/>
</dbReference>
<dbReference type="CDD" id="cd02966">
    <property type="entry name" value="TlpA_like_family"/>
    <property type="match status" value="1"/>
</dbReference>
<organism evidence="6 7">
    <name type="scientific">Pararcticibacter amylolyticus</name>
    <dbReference type="NCBI Taxonomy" id="2173175"/>
    <lineage>
        <taxon>Bacteria</taxon>
        <taxon>Pseudomonadati</taxon>
        <taxon>Bacteroidota</taxon>
        <taxon>Sphingobacteriia</taxon>
        <taxon>Sphingobacteriales</taxon>
        <taxon>Sphingobacteriaceae</taxon>
        <taxon>Pararcticibacter</taxon>
    </lineage>
</organism>
<sequence>MKTLNSALSRHPTGRICSRRFLLALLLLFVWGIRTNAQFRLYGKLPGGSRSDTLYLNIPFVYGNYRENDLQVIADNRGNFTIDLPLNEYKFATLQRGGRAYTLLLIPGKKLQLIFGSDTTVLFKGTAGAQNRLLASLHLGDIPFFGKEIRAKNPYAHLSAAGVADSVFKPWFAIRDERLKGIKESSLTHFEKQLISQEVEADAVVQAHSYLRGIGSFRMRELIGLTAELYKGVSITPEVMPAGPQFYRMADNYVGHMEGQAILEMQTLKENANKTPLKFYNISLDSGNVLIDKKGKMFLNWIAIRNNYPADVAEALLAQAVFSKTVDKDLAQAAPLMEELMYIYPGSRYIGKLSARMNMLKAALKRNSANRAIHIFNESDSINSVAALLARFKGKVVYLDIWGTWCGPCKDELRYVPELRKRFEGKDVAFVYIDMDEDKKDAQWREFLIVNNMEGWHLRKSRKDINPFWEELLPAFEGRNSYPTYFIFDRSGKLVIPKAKRPSDKAELYRQIDGFL</sequence>
<gene>
    <name evidence="6" type="ORF">DDR33_15980</name>
</gene>
<dbReference type="InterPro" id="IPR036249">
    <property type="entry name" value="Thioredoxin-like_sf"/>
</dbReference>
<evidence type="ECO:0000259" key="5">
    <source>
        <dbReference type="PROSITE" id="PS51352"/>
    </source>
</evidence>
<dbReference type="Pfam" id="PF08534">
    <property type="entry name" value="Redoxin"/>
    <property type="match status" value="1"/>
</dbReference>
<evidence type="ECO:0000313" key="7">
    <source>
        <dbReference type="Proteomes" id="UP000245647"/>
    </source>
</evidence>
<dbReference type="Gene3D" id="3.40.30.10">
    <property type="entry name" value="Glutaredoxin"/>
    <property type="match status" value="1"/>
</dbReference>
<dbReference type="InterPro" id="IPR013740">
    <property type="entry name" value="Redoxin"/>
</dbReference>
<feature type="domain" description="Thioredoxin" evidence="5">
    <location>
        <begin position="367"/>
        <end position="516"/>
    </location>
</feature>
<dbReference type="OrthoDB" id="743079at2"/>
<keyword evidence="2" id="KW-0201">Cytochrome c-type biogenesis</keyword>
<dbReference type="PANTHER" id="PTHR42852">
    <property type="entry name" value="THIOL:DISULFIDE INTERCHANGE PROTEIN DSBE"/>
    <property type="match status" value="1"/>
</dbReference>
<reference evidence="6 7" key="1">
    <citation type="submission" date="2018-04" db="EMBL/GenBank/DDBJ databases">
        <title>Pedobacter chongqingensis sp. nov., isolated from a rottenly hemp rope.</title>
        <authorList>
            <person name="Cai Y."/>
        </authorList>
    </citation>
    <scope>NUCLEOTIDE SEQUENCE [LARGE SCALE GENOMIC DNA]</scope>
    <source>
        <strain evidence="6 7">FJ4-8</strain>
    </source>
</reference>
<dbReference type="Proteomes" id="UP000245647">
    <property type="component" value="Unassembled WGS sequence"/>
</dbReference>
<keyword evidence="3" id="KW-1015">Disulfide bond</keyword>
<dbReference type="GO" id="GO:0016491">
    <property type="term" value="F:oxidoreductase activity"/>
    <property type="evidence" value="ECO:0007669"/>
    <property type="project" value="InterPro"/>
</dbReference>
<comment type="caution">
    <text evidence="6">The sequence shown here is derived from an EMBL/GenBank/DDBJ whole genome shotgun (WGS) entry which is preliminary data.</text>
</comment>
<dbReference type="EMBL" id="QEAS01000013">
    <property type="protein sequence ID" value="PWG79566.1"/>
    <property type="molecule type" value="Genomic_DNA"/>
</dbReference>
<dbReference type="PANTHER" id="PTHR42852:SF6">
    <property type="entry name" value="THIOL:DISULFIDE INTERCHANGE PROTEIN DSBE"/>
    <property type="match status" value="1"/>
</dbReference>
<proteinExistence type="predicted"/>
<evidence type="ECO:0000256" key="2">
    <source>
        <dbReference type="ARBA" id="ARBA00022748"/>
    </source>
</evidence>
<dbReference type="GO" id="GO:0017004">
    <property type="term" value="P:cytochrome complex assembly"/>
    <property type="evidence" value="ECO:0007669"/>
    <property type="project" value="UniProtKB-KW"/>
</dbReference>
<keyword evidence="4" id="KW-0676">Redox-active center</keyword>
<keyword evidence="7" id="KW-1185">Reference proteome</keyword>
<dbReference type="PROSITE" id="PS51352">
    <property type="entry name" value="THIOREDOXIN_2"/>
    <property type="match status" value="1"/>
</dbReference>
<protein>
    <recommendedName>
        <fullName evidence="5">Thioredoxin domain-containing protein</fullName>
    </recommendedName>
</protein>
<accession>A0A2U2PDV3</accession>
<evidence type="ECO:0000256" key="1">
    <source>
        <dbReference type="ARBA" id="ARBA00004196"/>
    </source>
</evidence>